<proteinExistence type="predicted"/>
<accession>A0A8H7K3P5</accession>
<evidence type="ECO:0000313" key="3">
    <source>
        <dbReference type="Proteomes" id="UP000616885"/>
    </source>
</evidence>
<dbReference type="EMBL" id="JADCTT010000020">
    <property type="protein sequence ID" value="KAF9742631.1"/>
    <property type="molecule type" value="Genomic_DNA"/>
</dbReference>
<sequence length="156" mass="16973">MCGRASPAPSLTHLAGISPARREERLPRASFALYFSRGRRWSASQRRWSKRRLVSGAYLSPPPLLGALGFELADLLGQGGSLLVGDVASDGVEDLEVLLLEVFESRVQLLVPRVQHKHLEAQRGAGHHKVGHRNGSRDDHGVRLARDSRDSAGAKG</sequence>
<evidence type="ECO:0000256" key="1">
    <source>
        <dbReference type="SAM" id="MobiDB-lite"/>
    </source>
</evidence>
<dbReference type="Proteomes" id="UP000616885">
    <property type="component" value="Unassembled WGS sequence"/>
</dbReference>
<reference evidence="2" key="1">
    <citation type="submission" date="2020-10" db="EMBL/GenBank/DDBJ databases">
        <title>High-Quality Genome Resource of Clonostachys rosea strain S41 by Oxford Nanopore Long-Read Sequencing.</title>
        <authorList>
            <person name="Wang H."/>
        </authorList>
    </citation>
    <scope>NUCLEOTIDE SEQUENCE</scope>
    <source>
        <strain evidence="2">S41</strain>
    </source>
</reference>
<comment type="caution">
    <text evidence="2">The sequence shown here is derived from an EMBL/GenBank/DDBJ whole genome shotgun (WGS) entry which is preliminary data.</text>
</comment>
<feature type="compositionally biased region" description="Basic residues" evidence="1">
    <location>
        <begin position="125"/>
        <end position="134"/>
    </location>
</feature>
<gene>
    <name evidence="2" type="ORF">IM811_009284</name>
</gene>
<feature type="compositionally biased region" description="Basic and acidic residues" evidence="1">
    <location>
        <begin position="135"/>
        <end position="156"/>
    </location>
</feature>
<organism evidence="2 3">
    <name type="scientific">Bionectria ochroleuca</name>
    <name type="common">Gliocladium roseum</name>
    <dbReference type="NCBI Taxonomy" id="29856"/>
    <lineage>
        <taxon>Eukaryota</taxon>
        <taxon>Fungi</taxon>
        <taxon>Dikarya</taxon>
        <taxon>Ascomycota</taxon>
        <taxon>Pezizomycotina</taxon>
        <taxon>Sordariomycetes</taxon>
        <taxon>Hypocreomycetidae</taxon>
        <taxon>Hypocreales</taxon>
        <taxon>Bionectriaceae</taxon>
        <taxon>Clonostachys</taxon>
    </lineage>
</organism>
<feature type="region of interest" description="Disordered" evidence="1">
    <location>
        <begin position="121"/>
        <end position="156"/>
    </location>
</feature>
<evidence type="ECO:0000313" key="2">
    <source>
        <dbReference type="EMBL" id="KAF9742631.1"/>
    </source>
</evidence>
<dbReference type="AlphaFoldDB" id="A0A8H7K3P5"/>
<protein>
    <submittedName>
        <fullName evidence="2">Uncharacterized protein</fullName>
    </submittedName>
</protein>
<name>A0A8H7K3P5_BIOOC</name>